<dbReference type="Pfam" id="PF14388">
    <property type="entry name" value="DUF4419"/>
    <property type="match status" value="1"/>
</dbReference>
<accession>A0AAD9HX21</accession>
<gene>
    <name evidence="2" type="ORF">P8C59_000355</name>
</gene>
<dbReference type="PANTHER" id="PTHR31252:SF11">
    <property type="entry name" value="DUF4419 DOMAIN-CONTAINING PROTEIN"/>
    <property type="match status" value="1"/>
</dbReference>
<dbReference type="AlphaFoldDB" id="A0AAD9HX21"/>
<proteinExistence type="predicted"/>
<organism evidence="2 3">
    <name type="scientific">Phyllachora maydis</name>
    <dbReference type="NCBI Taxonomy" id="1825666"/>
    <lineage>
        <taxon>Eukaryota</taxon>
        <taxon>Fungi</taxon>
        <taxon>Dikarya</taxon>
        <taxon>Ascomycota</taxon>
        <taxon>Pezizomycotina</taxon>
        <taxon>Sordariomycetes</taxon>
        <taxon>Sordariomycetidae</taxon>
        <taxon>Phyllachorales</taxon>
        <taxon>Phyllachoraceae</taxon>
        <taxon>Phyllachora</taxon>
    </lineage>
</organism>
<feature type="compositionally biased region" description="Basic and acidic residues" evidence="1">
    <location>
        <begin position="42"/>
        <end position="53"/>
    </location>
</feature>
<protein>
    <submittedName>
        <fullName evidence="2">Uncharacterized protein</fullName>
    </submittedName>
</protein>
<reference evidence="2" key="1">
    <citation type="journal article" date="2023" name="Mol. Plant Microbe Interact.">
        <title>Elucidating the Obligate Nature and Biological Capacity of an Invasive Fungal Corn Pathogen.</title>
        <authorList>
            <person name="MacCready J.S."/>
            <person name="Roggenkamp E.M."/>
            <person name="Gdanetz K."/>
            <person name="Chilvers M.I."/>
        </authorList>
    </citation>
    <scope>NUCLEOTIDE SEQUENCE</scope>
    <source>
        <strain evidence="2">PM02</strain>
    </source>
</reference>
<name>A0AAD9HX21_9PEZI</name>
<sequence length="413" mass="45380">MPATIRPSSRTAESWGKRDQGCCRYSLATSADQLLKVVTTHDNNDHRSSRPRGDGGGGGGGGSSGGGPRAGRRGLVQSSFYSLDNRSTTFATKNGLLHACIEAYNEHHNLVIRPDDVWFAILTQLSVYVNANAELLRSLFVDHAGQRELHMEVELNGLDQGAMAFHMTKLLGSALKDPALQEWVLPAFSTTEKPDQTVASVIFMGTMQKYFTYSWGTRCGIPEVTLEGDAADWIEIAQRCSDRLGSGAFGPGAQQWYRVLRPVLRGFIETFRDPDGAAAHRFWRGIVDEHRPNGSGCTTYSGWITAFAFWDEKGQCLHDARYGGRSSSSSGTTRVALSRSEIPMGFTKTPVTLMDNGKRIRTEMMAGSVGMRLSKSMPGLGPESPMTPGRSGRQRWDGYDTIQPEIGWFMYCV</sequence>
<evidence type="ECO:0000313" key="2">
    <source>
        <dbReference type="EMBL" id="KAK2066549.1"/>
    </source>
</evidence>
<dbReference type="Proteomes" id="UP001217918">
    <property type="component" value="Unassembled WGS sequence"/>
</dbReference>
<dbReference type="PANTHER" id="PTHR31252">
    <property type="entry name" value="DUF4419 DOMAIN-CONTAINING PROTEIN"/>
    <property type="match status" value="1"/>
</dbReference>
<evidence type="ECO:0000256" key="1">
    <source>
        <dbReference type="SAM" id="MobiDB-lite"/>
    </source>
</evidence>
<keyword evidence="3" id="KW-1185">Reference proteome</keyword>
<dbReference type="EMBL" id="JAQQPM010000001">
    <property type="protein sequence ID" value="KAK2066549.1"/>
    <property type="molecule type" value="Genomic_DNA"/>
</dbReference>
<feature type="compositionally biased region" description="Gly residues" evidence="1">
    <location>
        <begin position="54"/>
        <end position="69"/>
    </location>
</feature>
<feature type="region of interest" description="Disordered" evidence="1">
    <location>
        <begin position="376"/>
        <end position="397"/>
    </location>
</feature>
<feature type="region of interest" description="Disordered" evidence="1">
    <location>
        <begin position="39"/>
        <end position="71"/>
    </location>
</feature>
<comment type="caution">
    <text evidence="2">The sequence shown here is derived from an EMBL/GenBank/DDBJ whole genome shotgun (WGS) entry which is preliminary data.</text>
</comment>
<dbReference type="InterPro" id="IPR025533">
    <property type="entry name" value="DUF4419"/>
</dbReference>
<evidence type="ECO:0000313" key="3">
    <source>
        <dbReference type="Proteomes" id="UP001217918"/>
    </source>
</evidence>